<evidence type="ECO:0000313" key="1">
    <source>
        <dbReference type="EMBL" id="CAG8727951.1"/>
    </source>
</evidence>
<accession>A0ABN7V6A4</accession>
<keyword evidence="2" id="KW-1185">Reference proteome</keyword>
<proteinExistence type="predicted"/>
<name>A0ABN7V6A4_GIGMA</name>
<evidence type="ECO:0000313" key="2">
    <source>
        <dbReference type="Proteomes" id="UP000789901"/>
    </source>
</evidence>
<organism evidence="1 2">
    <name type="scientific">Gigaspora margarita</name>
    <dbReference type="NCBI Taxonomy" id="4874"/>
    <lineage>
        <taxon>Eukaryota</taxon>
        <taxon>Fungi</taxon>
        <taxon>Fungi incertae sedis</taxon>
        <taxon>Mucoromycota</taxon>
        <taxon>Glomeromycotina</taxon>
        <taxon>Glomeromycetes</taxon>
        <taxon>Diversisporales</taxon>
        <taxon>Gigasporaceae</taxon>
        <taxon>Gigaspora</taxon>
    </lineage>
</organism>
<dbReference type="Proteomes" id="UP000789901">
    <property type="component" value="Unassembled WGS sequence"/>
</dbReference>
<comment type="caution">
    <text evidence="1">The sequence shown here is derived from an EMBL/GenBank/DDBJ whole genome shotgun (WGS) entry which is preliminary data.</text>
</comment>
<protein>
    <submittedName>
        <fullName evidence="1">19215_t:CDS:1</fullName>
    </submittedName>
</protein>
<sequence>MVTKMVLKDSIDPILELFSKKCERSKMAAQLFSKNKCSKQREEIVKKDLKGCSWIQVIEKGSWNSVQNPKFCILVINTQNGLVIAPEEKINSMLVSLETLLEMPRVLRYPLVDKELKELEWALCMEAFKNKNSICEHIRPCGNGKLGKEIDSKHNCSTRSNSSIAGSSVLWKPIRRFDIVDR</sequence>
<dbReference type="EMBL" id="CAJVQB010009225">
    <property type="protein sequence ID" value="CAG8727951.1"/>
    <property type="molecule type" value="Genomic_DNA"/>
</dbReference>
<reference evidence="1 2" key="1">
    <citation type="submission" date="2021-06" db="EMBL/GenBank/DDBJ databases">
        <authorList>
            <person name="Kallberg Y."/>
            <person name="Tangrot J."/>
            <person name="Rosling A."/>
        </authorList>
    </citation>
    <scope>NUCLEOTIDE SEQUENCE [LARGE SCALE GENOMIC DNA]</scope>
    <source>
        <strain evidence="1 2">120-4 pot B 10/14</strain>
    </source>
</reference>
<gene>
    <name evidence="1" type="ORF">GMARGA_LOCUS14120</name>
</gene>